<evidence type="ECO:0000313" key="3">
    <source>
        <dbReference type="Proteomes" id="UP001229209"/>
    </source>
</evidence>
<dbReference type="InterPro" id="IPR014230">
    <property type="entry name" value="Spore_YhbH"/>
</dbReference>
<dbReference type="SUPFAM" id="SSF53300">
    <property type="entry name" value="vWA-like"/>
    <property type="match status" value="1"/>
</dbReference>
<keyword evidence="3" id="KW-1185">Reference proteome</keyword>
<dbReference type="EMBL" id="JAURUO010000011">
    <property type="protein sequence ID" value="MDP9729154.1"/>
    <property type="molecule type" value="Genomic_DNA"/>
</dbReference>
<dbReference type="Proteomes" id="UP001229209">
    <property type="component" value="Unassembled WGS sequence"/>
</dbReference>
<name>A0ABT9LY15_9BACL</name>
<dbReference type="NCBIfam" id="TIGR02877">
    <property type="entry name" value="spore_yhbH"/>
    <property type="match status" value="1"/>
</dbReference>
<sequence>MSNESFTLSKEDWSLHRKGQQDQERHKEKVKEAIKNNLADLISDEGIIMSDGRQIVKIPIRSLEEYRIRYNYSKNRQPGTGKGGSQVGDVIGNGQPGQGQDQSGAGDGKGVDYEEAGVTLEDIEEMLFAELELPNLVPKSNENIQVTDVDFRDVRKNGLMSNIDKRRTLLEAIRHSARNGSDKMMIRPDDLRFRTWEDTIEPDSNAVILALMDTSGSMGLFEKYAARTFFFWMVRFLRTKYENVHIRYIAHHTEAKEVSEEHFFTKGESGGTICSSAYDLALRIIQQDYPAGSYNIYPVHFSDGDNLTSDNEKCIKRVEEICKLSQMFAYAEVNAYARSSTLMSAYSKMQNPLFRKFVIREKSDVYRALRAFFSAAPEEGNTA</sequence>
<feature type="region of interest" description="Disordered" evidence="1">
    <location>
        <begin position="74"/>
        <end position="112"/>
    </location>
</feature>
<evidence type="ECO:0000313" key="2">
    <source>
        <dbReference type="EMBL" id="MDP9729154.1"/>
    </source>
</evidence>
<accession>A0ABT9LY15</accession>
<proteinExistence type="predicted"/>
<feature type="region of interest" description="Disordered" evidence="1">
    <location>
        <begin position="1"/>
        <end position="30"/>
    </location>
</feature>
<dbReference type="Pfam" id="PF04285">
    <property type="entry name" value="DUF444"/>
    <property type="match status" value="2"/>
</dbReference>
<dbReference type="PANTHER" id="PTHR30510:SF2">
    <property type="entry name" value="UPF0229 PROTEIN YEAH"/>
    <property type="match status" value="1"/>
</dbReference>
<reference evidence="2 3" key="1">
    <citation type="submission" date="2023-07" db="EMBL/GenBank/DDBJ databases">
        <title>Genomic Encyclopedia of Type Strains, Phase IV (KMG-IV): sequencing the most valuable type-strain genomes for metagenomic binning, comparative biology and taxonomic classification.</title>
        <authorList>
            <person name="Goeker M."/>
        </authorList>
    </citation>
    <scope>NUCLEOTIDE SEQUENCE [LARGE SCALE GENOMIC DNA]</scope>
    <source>
        <strain evidence="2 3">DSM 25924</strain>
    </source>
</reference>
<feature type="compositionally biased region" description="Basic and acidic residues" evidence="1">
    <location>
        <begin position="9"/>
        <end position="30"/>
    </location>
</feature>
<comment type="caution">
    <text evidence="2">The sequence shown here is derived from an EMBL/GenBank/DDBJ whole genome shotgun (WGS) entry which is preliminary data.</text>
</comment>
<dbReference type="InterPro" id="IPR036465">
    <property type="entry name" value="vWFA_dom_sf"/>
</dbReference>
<gene>
    <name evidence="2" type="ORF">J2S04_002123</name>
</gene>
<protein>
    <submittedName>
        <fullName evidence="2">Sporulation protein YhbH</fullName>
    </submittedName>
</protein>
<organism evidence="2 3">
    <name type="scientific">Alicyclobacillus tolerans</name>
    <dbReference type="NCBI Taxonomy" id="90970"/>
    <lineage>
        <taxon>Bacteria</taxon>
        <taxon>Bacillati</taxon>
        <taxon>Bacillota</taxon>
        <taxon>Bacilli</taxon>
        <taxon>Bacillales</taxon>
        <taxon>Alicyclobacillaceae</taxon>
        <taxon>Alicyclobacillus</taxon>
    </lineage>
</organism>
<evidence type="ECO:0000256" key="1">
    <source>
        <dbReference type="SAM" id="MobiDB-lite"/>
    </source>
</evidence>
<dbReference type="InterPro" id="IPR006698">
    <property type="entry name" value="UPF0229"/>
</dbReference>
<dbReference type="RefSeq" id="WP_203115089.1">
    <property type="nucleotide sequence ID" value="NZ_JAURUO010000011.1"/>
</dbReference>
<dbReference type="PANTHER" id="PTHR30510">
    <property type="entry name" value="UPF0229 PROTEIN YEAH"/>
    <property type="match status" value="1"/>
</dbReference>